<feature type="transmembrane region" description="Helical" evidence="1">
    <location>
        <begin position="77"/>
        <end position="94"/>
    </location>
</feature>
<dbReference type="Proteomes" id="UP000034156">
    <property type="component" value="Chromosome"/>
</dbReference>
<organism evidence="2 4">
    <name type="scientific">Nitrosomonas communis</name>
    <dbReference type="NCBI Taxonomy" id="44574"/>
    <lineage>
        <taxon>Bacteria</taxon>
        <taxon>Pseudomonadati</taxon>
        <taxon>Pseudomonadota</taxon>
        <taxon>Betaproteobacteria</taxon>
        <taxon>Nitrosomonadales</taxon>
        <taxon>Nitrosomonadaceae</taxon>
        <taxon>Nitrosomonas</taxon>
    </lineage>
</organism>
<accession>A0A0F7KFB0</accession>
<keyword evidence="4" id="KW-1185">Reference proteome</keyword>
<reference evidence="3 5" key="3">
    <citation type="submission" date="2019-07" db="EMBL/GenBank/DDBJ databases">
        <title>Active sludge and wastewater microbial communities from Klosterneuburg, Austria.</title>
        <authorList>
            <person name="Wagner M."/>
        </authorList>
    </citation>
    <scope>NUCLEOTIDE SEQUENCE [LARGE SCALE GENOMIC DNA]</scope>
    <source>
        <strain evidence="3 5">Nm2</strain>
    </source>
</reference>
<evidence type="ECO:0000256" key="1">
    <source>
        <dbReference type="SAM" id="Phobius"/>
    </source>
</evidence>
<protein>
    <submittedName>
        <fullName evidence="2">Uncharacterized protein</fullName>
    </submittedName>
</protein>
<keyword evidence="1" id="KW-0472">Membrane</keyword>
<name>A0A0F7KFB0_9PROT</name>
<dbReference type="KEGG" id="nco:AAW31_17080"/>
<dbReference type="OrthoDB" id="9940217at2"/>
<evidence type="ECO:0000313" key="4">
    <source>
        <dbReference type="Proteomes" id="UP000034156"/>
    </source>
</evidence>
<gene>
    <name evidence="2" type="ORF">AAW31_17080</name>
    <name evidence="3" type="ORF">BCL69_101061</name>
</gene>
<proteinExistence type="predicted"/>
<evidence type="ECO:0000313" key="5">
    <source>
        <dbReference type="Proteomes" id="UP000324176"/>
    </source>
</evidence>
<dbReference type="EMBL" id="VNHT01000010">
    <property type="protein sequence ID" value="TYP91290.1"/>
    <property type="molecule type" value="Genomic_DNA"/>
</dbReference>
<evidence type="ECO:0000313" key="2">
    <source>
        <dbReference type="EMBL" id="AKH39145.1"/>
    </source>
</evidence>
<dbReference type="Proteomes" id="UP000324176">
    <property type="component" value="Unassembled WGS sequence"/>
</dbReference>
<keyword evidence="1" id="KW-1133">Transmembrane helix</keyword>
<reference evidence="4" key="1">
    <citation type="submission" date="2015-05" db="EMBL/GenBank/DDBJ databases">
        <title>Draft genome of Nitrosomonas communis strain Nm2.</title>
        <authorList>
            <person name="Kozlowski J.A."/>
            <person name="Kits K.D."/>
            <person name="Stein L.Y."/>
        </authorList>
    </citation>
    <scope>NUCLEOTIDE SEQUENCE [LARGE SCALE GENOMIC DNA]</scope>
    <source>
        <strain evidence="4">Nm2</strain>
    </source>
</reference>
<dbReference type="RefSeq" id="WP_046851169.1">
    <property type="nucleotide sequence ID" value="NZ_CBDIPD010000056.1"/>
</dbReference>
<dbReference type="AlphaFoldDB" id="A0A0F7KFB0"/>
<dbReference type="EMBL" id="CP011451">
    <property type="protein sequence ID" value="AKH39145.1"/>
    <property type="molecule type" value="Genomic_DNA"/>
</dbReference>
<dbReference type="PATRIC" id="fig|44574.3.peg.4113"/>
<evidence type="ECO:0000313" key="3">
    <source>
        <dbReference type="EMBL" id="TYP91290.1"/>
    </source>
</evidence>
<reference evidence="2 4" key="2">
    <citation type="journal article" date="2016" name="Genome Announc.">
        <title>Genome Sequence of Nitrosomonas communis Strain Nm2, a Mesophilic Ammonia-Oxidizing Bacterium Isolated from Mediterranean Soil.</title>
        <authorList>
            <person name="Kozlowski J.A."/>
            <person name="Kits K.D."/>
            <person name="Stein L.Y."/>
        </authorList>
    </citation>
    <scope>NUCLEOTIDE SEQUENCE [LARGE SCALE GENOMIC DNA]</scope>
    <source>
        <strain evidence="2 4">Nm2</strain>
    </source>
</reference>
<keyword evidence="1" id="KW-0812">Transmembrane</keyword>
<sequence length="96" mass="11000">MNKNLKDILAHSIASLAMMIVLLLLPHLIAVTIAVVASWYMWELGQRVAMDQERRGAECMLYWFDIRNWSNQARLEFLVPSIVAIVAVNIYVIITL</sequence>
<feature type="transmembrane region" description="Helical" evidence="1">
    <location>
        <begin position="12"/>
        <end position="42"/>
    </location>
</feature>